<proteinExistence type="predicted"/>
<protein>
    <submittedName>
        <fullName evidence="1">Uncharacterized protein</fullName>
    </submittedName>
</protein>
<accession>A0A386JBT1</accession>
<dbReference type="EMBL" id="MG973074">
    <property type="protein sequence ID" value="AYD68649.1"/>
    <property type="molecule type" value="Genomic_DNA"/>
</dbReference>
<gene>
    <name evidence="1" type="ORF">pHSJD-312_00026</name>
</gene>
<organism evidence="1">
    <name type="scientific">Clostridioides difficile</name>
    <name type="common">Peptoclostridium difficile</name>
    <dbReference type="NCBI Taxonomy" id="1496"/>
    <lineage>
        <taxon>Bacteria</taxon>
        <taxon>Bacillati</taxon>
        <taxon>Bacillota</taxon>
        <taxon>Clostridia</taxon>
        <taxon>Peptostreptococcales</taxon>
        <taxon>Peptostreptococcaceae</taxon>
        <taxon>Clostridioides</taxon>
    </lineage>
</organism>
<sequence length="119" mass="13788">MKNNKESLKLLKESIENETGVKLDTLEIGDMLLSVDKEECGLYELFKIVQVGKFLFLIDCDGNGNLIKSRNEKNTLNIDIESDKEFILNNPDYMQLNILRKKAFRDLANDYSFTKFSKK</sequence>
<reference evidence="1" key="1">
    <citation type="journal article" date="2018" name="Sci. Rep.">
        <title>Novel Clade C-I Clostridium difficile strains escape diagnostic tests, differ in pathogenicity potential and carry toxins on extrachromosomal elements.</title>
        <authorList>
            <person name="Ramirez-Vargas G."/>
            <person name="Lopez-Urena D."/>
            <person name="Badilla A."/>
            <person name="Orozco-Aguilar J."/>
            <person name="Murillo T."/>
            <person name="Rojas P."/>
            <person name="Riedel T."/>
            <person name="Overmann J."/>
            <person name="Gonzalez G."/>
            <person name="Chaves-Olarte E."/>
            <person name="Quesada-Gomez C."/>
            <person name="Rodriguez C."/>
        </authorList>
    </citation>
    <scope>NUCLEOTIDE SEQUENCE</scope>
    <source>
        <strain evidence="1">HSJD-312</strain>
        <plasmid evidence="1">pHSJD-312</plasmid>
    </source>
</reference>
<dbReference type="AlphaFoldDB" id="A0A386JBT1"/>
<name>A0A386JBT1_CLODI</name>
<dbReference type="RefSeq" id="WP_021383381.1">
    <property type="nucleotide sequence ID" value="NZ_LJCL01000008.1"/>
</dbReference>
<evidence type="ECO:0000313" key="1">
    <source>
        <dbReference type="EMBL" id="AYD68649.1"/>
    </source>
</evidence>
<keyword evidence="1" id="KW-0614">Plasmid</keyword>
<geneLocation type="plasmid" evidence="1">
    <name>pHSJD-312</name>
</geneLocation>